<feature type="region of interest" description="Disordered" evidence="1">
    <location>
        <begin position="203"/>
        <end position="281"/>
    </location>
</feature>
<proteinExistence type="predicted"/>
<organism evidence="2 3">
    <name type="scientific">Prorocentrum cordatum</name>
    <dbReference type="NCBI Taxonomy" id="2364126"/>
    <lineage>
        <taxon>Eukaryota</taxon>
        <taxon>Sar</taxon>
        <taxon>Alveolata</taxon>
        <taxon>Dinophyceae</taxon>
        <taxon>Prorocentrales</taxon>
        <taxon>Prorocentraceae</taxon>
        <taxon>Prorocentrum</taxon>
    </lineage>
</organism>
<gene>
    <name evidence="2" type="ORF">PCOR1329_LOCUS71838</name>
</gene>
<reference evidence="2" key="1">
    <citation type="submission" date="2023-10" db="EMBL/GenBank/DDBJ databases">
        <authorList>
            <person name="Chen Y."/>
            <person name="Shah S."/>
            <person name="Dougan E. K."/>
            <person name="Thang M."/>
            <person name="Chan C."/>
        </authorList>
    </citation>
    <scope>NUCLEOTIDE SEQUENCE [LARGE SCALE GENOMIC DNA]</scope>
</reference>
<dbReference type="Proteomes" id="UP001189429">
    <property type="component" value="Unassembled WGS sequence"/>
</dbReference>
<dbReference type="EMBL" id="CAUYUJ010019563">
    <property type="protein sequence ID" value="CAK0892101.1"/>
    <property type="molecule type" value="Genomic_DNA"/>
</dbReference>
<protein>
    <submittedName>
        <fullName evidence="2">Uncharacterized protein</fullName>
    </submittedName>
</protein>
<dbReference type="InterPro" id="IPR036322">
    <property type="entry name" value="WD40_repeat_dom_sf"/>
</dbReference>
<sequence>MAAGPALGTMLSGHYASVASMAFHRREVLVTVGADSWVHHYCMHSDTCLFRFLCSPPPTPPPATAVVASQALPLAVSLDAAGGLKLLDVRRGHKIAQLLSVDGAEGDPAAWPCVAQPRQVFCSSAGFLALCEPSLPPDAEAAAEAEAARGDEAAKGEEKCALAFFDQSSLLKGLFPGLAARVGAESDEALLAQLFSSFSADELHTRHDPPATHGGPSLRPPGGDAIQQRASTNAGSSRGPSRSPTRSRAGAEPDVVKTASGASADSRGSSQRPRFDSAAAAPLLTAENLRSIGRGSVRTRDSATLSRALTASSSYLTSGQDDAARFLLFALDEGHAHPEDWQAPVLRCLRGGLADRERRQKRMAKRMEQLKKEVAGS</sequence>
<accession>A0ABN9X2Y2</accession>
<evidence type="ECO:0000256" key="1">
    <source>
        <dbReference type="SAM" id="MobiDB-lite"/>
    </source>
</evidence>
<comment type="caution">
    <text evidence="2">The sequence shown here is derived from an EMBL/GenBank/DDBJ whole genome shotgun (WGS) entry which is preliminary data.</text>
</comment>
<dbReference type="SUPFAM" id="SSF50978">
    <property type="entry name" value="WD40 repeat-like"/>
    <property type="match status" value="1"/>
</dbReference>
<dbReference type="Gene3D" id="2.130.10.10">
    <property type="entry name" value="YVTN repeat-like/Quinoprotein amine dehydrogenase"/>
    <property type="match status" value="1"/>
</dbReference>
<dbReference type="InterPro" id="IPR015943">
    <property type="entry name" value="WD40/YVTN_repeat-like_dom_sf"/>
</dbReference>
<name>A0ABN9X2Y2_9DINO</name>
<keyword evidence="3" id="KW-1185">Reference proteome</keyword>
<evidence type="ECO:0000313" key="3">
    <source>
        <dbReference type="Proteomes" id="UP001189429"/>
    </source>
</evidence>
<feature type="compositionally biased region" description="Low complexity" evidence="1">
    <location>
        <begin position="259"/>
        <end position="270"/>
    </location>
</feature>
<feature type="compositionally biased region" description="Low complexity" evidence="1">
    <location>
        <begin position="234"/>
        <end position="248"/>
    </location>
</feature>
<evidence type="ECO:0000313" key="2">
    <source>
        <dbReference type="EMBL" id="CAK0892101.1"/>
    </source>
</evidence>